<proteinExistence type="predicted"/>
<organism evidence="1 2">
    <name type="scientific">Alteromonas australica</name>
    <dbReference type="NCBI Taxonomy" id="589873"/>
    <lineage>
        <taxon>Bacteria</taxon>
        <taxon>Pseudomonadati</taxon>
        <taxon>Pseudomonadota</taxon>
        <taxon>Gammaproteobacteria</taxon>
        <taxon>Alteromonadales</taxon>
        <taxon>Alteromonadaceae</taxon>
        <taxon>Alteromonas/Salinimonas group</taxon>
        <taxon>Alteromonas</taxon>
    </lineage>
</organism>
<dbReference type="AlphaFoldDB" id="A0A350NYP0"/>
<sequence length="47" mass="5391">MQLVAVDYKAPNAQEEFVQSLRETGFGVLKNHPIQQSLVQGIYDNWQ</sequence>
<evidence type="ECO:0000313" key="1">
    <source>
        <dbReference type="EMBL" id="HAW74157.1"/>
    </source>
</evidence>
<name>A0A350NYP0_9ALTE</name>
<dbReference type="EMBL" id="DNAN01000011">
    <property type="protein sequence ID" value="HAW74157.1"/>
    <property type="molecule type" value="Genomic_DNA"/>
</dbReference>
<feature type="non-terminal residue" evidence="1">
    <location>
        <position position="47"/>
    </location>
</feature>
<accession>A0A350NYP0</accession>
<gene>
    <name evidence="1" type="ORF">DCW74_00295</name>
</gene>
<reference evidence="1 2" key="1">
    <citation type="journal article" date="2018" name="Nat. Biotechnol.">
        <title>A standardized bacterial taxonomy based on genome phylogeny substantially revises the tree of life.</title>
        <authorList>
            <person name="Parks D.H."/>
            <person name="Chuvochina M."/>
            <person name="Waite D.W."/>
            <person name="Rinke C."/>
            <person name="Skarshewski A."/>
            <person name="Chaumeil P.A."/>
            <person name="Hugenholtz P."/>
        </authorList>
    </citation>
    <scope>NUCLEOTIDE SEQUENCE [LARGE SCALE GENOMIC DNA]</scope>
    <source>
        <strain evidence="1">UBA11978</strain>
    </source>
</reference>
<dbReference type="Proteomes" id="UP000263517">
    <property type="component" value="Unassembled WGS sequence"/>
</dbReference>
<protein>
    <submittedName>
        <fullName evidence="1">2OG-Fe(II) oxygenase</fullName>
    </submittedName>
</protein>
<comment type="caution">
    <text evidence="1">The sequence shown here is derived from an EMBL/GenBank/DDBJ whole genome shotgun (WGS) entry which is preliminary data.</text>
</comment>
<dbReference type="SUPFAM" id="SSF51197">
    <property type="entry name" value="Clavaminate synthase-like"/>
    <property type="match status" value="1"/>
</dbReference>
<evidence type="ECO:0000313" key="2">
    <source>
        <dbReference type="Proteomes" id="UP000263517"/>
    </source>
</evidence>